<dbReference type="Proteomes" id="UP000636709">
    <property type="component" value="Unassembled WGS sequence"/>
</dbReference>
<sequence length="396" mass="42361">MLLGACRPVYGHACTWRKNSEHACRRQSTVMELAAAACLEQRTEEWSQNVLTYDVYAGRIRQGMQNPQLARGRRHAHAPRRAALRPVIGCCMHAMVFVADARRTRADESPARNSGASLPYGPMLPRVHSLASSSQGQEKQCPSLCPLGPGESLGLLALADGKCSGRCRVCLTQTLYLPPLLHSSITAIITAIPSLPPHACSLYLPFSRLLNCHSLNPTPASCLHCQSSLLLLATTSATAIAIDRSLHHTIFPLFARLSKFMGLELELDLLPTQLPPIRTASLDVGGGGDDNAVADGCSTPKLASSVLPPPLVCPPAPRKKPRPPPAAMAKIKKLQRRCGSAGLRPAHVRWFIAVPEDVLAAVFVARPAAAAVNSPPCPTSSSSPETSKKIRVHVVG</sequence>
<keyword evidence="2" id="KW-1185">Reference proteome</keyword>
<evidence type="ECO:0000313" key="1">
    <source>
        <dbReference type="EMBL" id="KAF8783815.1"/>
    </source>
</evidence>
<protein>
    <submittedName>
        <fullName evidence="1">Uncharacterized protein</fullName>
    </submittedName>
</protein>
<name>A0A835G2J7_9POAL</name>
<gene>
    <name evidence="1" type="ORF">HU200_000255</name>
</gene>
<organism evidence="1 2">
    <name type="scientific">Digitaria exilis</name>
    <dbReference type="NCBI Taxonomy" id="1010633"/>
    <lineage>
        <taxon>Eukaryota</taxon>
        <taxon>Viridiplantae</taxon>
        <taxon>Streptophyta</taxon>
        <taxon>Embryophyta</taxon>
        <taxon>Tracheophyta</taxon>
        <taxon>Spermatophyta</taxon>
        <taxon>Magnoliopsida</taxon>
        <taxon>Liliopsida</taxon>
        <taxon>Poales</taxon>
        <taxon>Poaceae</taxon>
        <taxon>PACMAD clade</taxon>
        <taxon>Panicoideae</taxon>
        <taxon>Panicodae</taxon>
        <taxon>Paniceae</taxon>
        <taxon>Anthephorinae</taxon>
        <taxon>Digitaria</taxon>
    </lineage>
</organism>
<evidence type="ECO:0000313" key="2">
    <source>
        <dbReference type="Proteomes" id="UP000636709"/>
    </source>
</evidence>
<dbReference type="InterPro" id="IPR053115">
    <property type="entry name" value="CDK_inhibitor"/>
</dbReference>
<dbReference type="EMBL" id="JACEFO010000036">
    <property type="protein sequence ID" value="KAF8783815.1"/>
    <property type="molecule type" value="Genomic_DNA"/>
</dbReference>
<dbReference type="AlphaFoldDB" id="A0A835G2J7"/>
<reference evidence="1" key="1">
    <citation type="submission" date="2020-07" db="EMBL/GenBank/DDBJ databases">
        <title>Genome sequence and genetic diversity analysis of an under-domesticated orphan crop, white fonio (Digitaria exilis).</title>
        <authorList>
            <person name="Bennetzen J.L."/>
            <person name="Chen S."/>
            <person name="Ma X."/>
            <person name="Wang X."/>
            <person name="Yssel A.E.J."/>
            <person name="Chaluvadi S.R."/>
            <person name="Johnson M."/>
            <person name="Gangashetty P."/>
            <person name="Hamidou F."/>
            <person name="Sanogo M.D."/>
            <person name="Zwaenepoel A."/>
            <person name="Wallace J."/>
            <person name="Van De Peer Y."/>
            <person name="Van Deynze A."/>
        </authorList>
    </citation>
    <scope>NUCLEOTIDE SEQUENCE</scope>
    <source>
        <tissue evidence="1">Leaves</tissue>
    </source>
</reference>
<proteinExistence type="predicted"/>
<accession>A0A835G2J7</accession>
<comment type="caution">
    <text evidence="1">The sequence shown here is derived from an EMBL/GenBank/DDBJ whole genome shotgun (WGS) entry which is preliminary data.</text>
</comment>
<dbReference type="PANTHER" id="PTHR35162">
    <property type="entry name" value="OS08G0516600 PROTEIN"/>
    <property type="match status" value="1"/>
</dbReference>
<dbReference type="PANTHER" id="PTHR35162:SF9">
    <property type="entry name" value="OS02G0176600 PROTEIN"/>
    <property type="match status" value="1"/>
</dbReference>